<evidence type="ECO:0000313" key="4">
    <source>
        <dbReference type="Proteomes" id="UP000746747"/>
    </source>
</evidence>
<keyword evidence="2" id="KW-0472">Membrane</keyword>
<dbReference type="Proteomes" id="UP000746747">
    <property type="component" value="Unassembled WGS sequence"/>
</dbReference>
<dbReference type="OrthoDB" id="5840260at2759"/>
<comment type="caution">
    <text evidence="3">The sequence shown here is derived from an EMBL/GenBank/DDBJ whole genome shotgun (WGS) entry which is preliminary data.</text>
</comment>
<keyword evidence="4" id="KW-1185">Reference proteome</keyword>
<evidence type="ECO:0000313" key="3">
    <source>
        <dbReference type="EMBL" id="CAG9531885.1"/>
    </source>
</evidence>
<evidence type="ECO:0000256" key="2">
    <source>
        <dbReference type="SAM" id="Phobius"/>
    </source>
</evidence>
<protein>
    <submittedName>
        <fullName evidence="3">Uncharacterized protein</fullName>
    </submittedName>
</protein>
<evidence type="ECO:0000256" key="1">
    <source>
        <dbReference type="SAM" id="MobiDB-lite"/>
    </source>
</evidence>
<gene>
    <name evidence="3" type="ORF">CJOHNSTONI_LOCUS2252</name>
</gene>
<feature type="transmembrane region" description="Helical" evidence="2">
    <location>
        <begin position="12"/>
        <end position="35"/>
    </location>
</feature>
<sequence>MSGMIFILLLRIFLVSQYLITTCLPILSTVIWVSLECSRKKFQLTPAVPLVQGPEHLKVDETQRSTNSHVKSPKTKASLKLYKISFLKEKDEPNPTAASLKCGRTQASRTTPVLPSDDTIKHVESLPESSE</sequence>
<dbReference type="AlphaFoldDB" id="A0A8J2Q923"/>
<feature type="region of interest" description="Disordered" evidence="1">
    <location>
        <begin position="92"/>
        <end position="131"/>
    </location>
</feature>
<reference evidence="3" key="1">
    <citation type="submission" date="2021-09" db="EMBL/GenBank/DDBJ databases">
        <authorList>
            <consortium name="Pathogen Informatics"/>
        </authorList>
    </citation>
    <scope>NUCLEOTIDE SEQUENCE</scope>
</reference>
<keyword evidence="2" id="KW-0812">Transmembrane</keyword>
<name>A0A8J2Q923_9BILA</name>
<organism evidence="3 4">
    <name type="scientific">Cercopithifilaria johnstoni</name>
    <dbReference type="NCBI Taxonomy" id="2874296"/>
    <lineage>
        <taxon>Eukaryota</taxon>
        <taxon>Metazoa</taxon>
        <taxon>Ecdysozoa</taxon>
        <taxon>Nematoda</taxon>
        <taxon>Chromadorea</taxon>
        <taxon>Rhabditida</taxon>
        <taxon>Spirurina</taxon>
        <taxon>Spiruromorpha</taxon>
        <taxon>Filarioidea</taxon>
        <taxon>Onchocercidae</taxon>
        <taxon>Cercopithifilaria</taxon>
    </lineage>
</organism>
<keyword evidence="2" id="KW-1133">Transmembrane helix</keyword>
<accession>A0A8J2Q923</accession>
<proteinExistence type="predicted"/>
<dbReference type="EMBL" id="CAKAEH010000778">
    <property type="protein sequence ID" value="CAG9531885.1"/>
    <property type="molecule type" value="Genomic_DNA"/>
</dbReference>